<dbReference type="eggNOG" id="COG3073">
    <property type="taxonomic scope" value="Bacteria"/>
</dbReference>
<evidence type="ECO:0000256" key="7">
    <source>
        <dbReference type="PIRNR" id="PIRNR016938"/>
    </source>
</evidence>
<dbReference type="InterPro" id="IPR026279">
    <property type="entry name" value="RseA"/>
</dbReference>
<dbReference type="GO" id="GO:0005886">
    <property type="term" value="C:plasma membrane"/>
    <property type="evidence" value="ECO:0007669"/>
    <property type="project" value="UniProtKB-SubCell"/>
</dbReference>
<dbReference type="InterPro" id="IPR036147">
    <property type="entry name" value="Anti-sigma_E_RseA_N_sf"/>
</dbReference>
<name>K6ZBY6_9ALTE</name>
<feature type="domain" description="Anti sigma-E protein RseA C-terminal" evidence="10">
    <location>
        <begin position="137"/>
        <end position="176"/>
    </location>
</feature>
<evidence type="ECO:0000256" key="5">
    <source>
        <dbReference type="ARBA" id="ARBA00022989"/>
    </source>
</evidence>
<dbReference type="GO" id="GO:0016989">
    <property type="term" value="F:sigma factor antagonist activity"/>
    <property type="evidence" value="ECO:0007669"/>
    <property type="project" value="InterPro"/>
</dbReference>
<dbReference type="OrthoDB" id="6194196at2"/>
<keyword evidence="3 7" id="KW-1003">Cell membrane</keyword>
<comment type="similarity">
    <text evidence="2 7">Belongs to the RseA family.</text>
</comment>
<protein>
    <recommendedName>
        <fullName evidence="7">Anti-sigma-E factor RseA</fullName>
    </recommendedName>
    <alternativeName>
        <fullName evidence="7">Regulator of SigE</fullName>
    </alternativeName>
    <alternativeName>
        <fullName evidence="7">Sigma-E anti-sigma factor RseA</fullName>
    </alternativeName>
    <alternativeName>
        <fullName evidence="7">Sigma-E factor negative regulatory protein</fullName>
    </alternativeName>
</protein>
<feature type="domain" description="Anti sigma-E protein RseA N-terminal" evidence="9">
    <location>
        <begin position="6"/>
        <end position="82"/>
    </location>
</feature>
<evidence type="ECO:0000256" key="2">
    <source>
        <dbReference type="ARBA" id="ARBA00005837"/>
    </source>
</evidence>
<evidence type="ECO:0000256" key="8">
    <source>
        <dbReference type="SAM" id="MobiDB-lite"/>
    </source>
</evidence>
<dbReference type="EMBL" id="BAEO01000056">
    <property type="protein sequence ID" value="GAC20935.1"/>
    <property type="molecule type" value="Genomic_DNA"/>
</dbReference>
<comment type="function">
    <text evidence="7">An anti-sigma factor for extracytoplasmic function (ECF) sigma factor sigma-E (RpoE). ECF sigma factors are held in an inactive form by an anti-sigma factor until released by regulated intramembrane proteolysis (RIP). RIP occurs when an extracytoplasmic signal triggers a concerted proteolytic cascade to transmit information and elicit cellular responses. The membrane-spanning regulatory substrate protein is first cut periplasmically (site-1 protease, S1P, DegS), then within the membrane itself (site-2 protease, S2P, RseP), while cytoplasmic proteases finish degrading the anti-sigma factor, liberating sigma-E.</text>
</comment>
<feature type="region of interest" description="Disordered" evidence="8">
    <location>
        <begin position="1"/>
        <end position="25"/>
    </location>
</feature>
<dbReference type="STRING" id="493475.GARC_3988"/>
<dbReference type="Pfam" id="PF03873">
    <property type="entry name" value="RseA_C"/>
    <property type="match status" value="1"/>
</dbReference>
<keyword evidence="12" id="KW-1185">Reference proteome</keyword>
<comment type="caution">
    <text evidence="11">The sequence shown here is derived from an EMBL/GenBank/DDBJ whole genome shotgun (WGS) entry which is preliminary data.</text>
</comment>
<evidence type="ECO:0000313" key="11">
    <source>
        <dbReference type="EMBL" id="GAC20935.1"/>
    </source>
</evidence>
<evidence type="ECO:0000256" key="3">
    <source>
        <dbReference type="ARBA" id="ARBA00022475"/>
    </source>
</evidence>
<reference evidence="11 12" key="1">
    <citation type="journal article" date="2017" name="Antonie Van Leeuwenhoek">
        <title>Rhizobium rhizosphaerae sp. nov., a novel species isolated from rice rhizosphere.</title>
        <authorList>
            <person name="Zhao J.J."/>
            <person name="Zhang J."/>
            <person name="Zhang R.J."/>
            <person name="Zhang C.W."/>
            <person name="Yin H.Q."/>
            <person name="Zhang X.X."/>
        </authorList>
    </citation>
    <scope>NUCLEOTIDE SEQUENCE [LARGE SCALE GENOMIC DNA]</scope>
    <source>
        <strain evidence="11 12">BSs20135</strain>
    </source>
</reference>
<dbReference type="Proteomes" id="UP000006327">
    <property type="component" value="Unassembled WGS sequence"/>
</dbReference>
<sequence length="209" mass="22978">MSQKFENLSALVDGEDSTSTSSSSHVLDAVKNDAELQLKWKSYHLIRDGLRQELPANINFDIADRVAQALESEPAILAPKKTWRDLPLVGTVIPFAKQGGQMAIAASVAVAMIIGVQQFNQTDANQPFNAAPPIPGIQGGLSPVSFDQTRAIPNSDGVEQRRRINAYLTDHKQQLRFKTMQLNNDESTILDLNIKNEEAQSDIVENTPQ</sequence>
<dbReference type="CDD" id="cd16328">
    <property type="entry name" value="RseA_N"/>
    <property type="match status" value="1"/>
</dbReference>
<evidence type="ECO:0000259" key="10">
    <source>
        <dbReference type="Pfam" id="PF03873"/>
    </source>
</evidence>
<dbReference type="AlphaFoldDB" id="K6ZBY6"/>
<comment type="subunit">
    <text evidence="7">Interacts 1:1 with ECF RNA polymerase sigma-E (RpoE); this inhibits the interaction of sigma-E with the RNA polymerase catalytic core and leads to a decreased expression of sigma-E-regulated genes. Interacts with RseB.</text>
</comment>
<dbReference type="PANTHER" id="PTHR38104:SF1">
    <property type="entry name" value="ANTI-SIGMA-E FACTOR RSEA"/>
    <property type="match status" value="1"/>
</dbReference>
<gene>
    <name evidence="11" type="primary">rseA</name>
    <name evidence="11" type="ORF">GARC_3988</name>
</gene>
<keyword evidence="7" id="KW-0997">Cell inner membrane</keyword>
<dbReference type="InterPro" id="IPR052383">
    <property type="entry name" value="Anti-sigma-E_RseA-like"/>
</dbReference>
<keyword evidence="4" id="KW-0812">Transmembrane</keyword>
<keyword evidence="5" id="KW-1133">Transmembrane helix</keyword>
<dbReference type="Gene3D" id="1.10.10.880">
    <property type="entry name" value="Anti sigma-E protein RseA, N-terminal domain"/>
    <property type="match status" value="1"/>
</dbReference>
<evidence type="ECO:0000256" key="1">
    <source>
        <dbReference type="ARBA" id="ARBA00004162"/>
    </source>
</evidence>
<evidence type="ECO:0000256" key="6">
    <source>
        <dbReference type="ARBA" id="ARBA00023136"/>
    </source>
</evidence>
<dbReference type="RefSeq" id="WP_007623368.1">
    <property type="nucleotide sequence ID" value="NZ_BAEO01000056.1"/>
</dbReference>
<dbReference type="SUPFAM" id="SSF89069">
    <property type="entry name" value="N-terminal, cytoplasmic domain of anti-sigmaE factor RseA"/>
    <property type="match status" value="1"/>
</dbReference>
<dbReference type="Pfam" id="PF03872">
    <property type="entry name" value="RseA_N"/>
    <property type="match status" value="1"/>
</dbReference>
<dbReference type="InterPro" id="IPR005572">
    <property type="entry name" value="Anti-sigma_E_RseA_N"/>
</dbReference>
<evidence type="ECO:0000313" key="12">
    <source>
        <dbReference type="Proteomes" id="UP000006327"/>
    </source>
</evidence>
<proteinExistence type="inferred from homology"/>
<dbReference type="PANTHER" id="PTHR38104">
    <property type="match status" value="1"/>
</dbReference>
<dbReference type="PIRSF" id="PIRSF016938">
    <property type="entry name" value="RseA"/>
    <property type="match status" value="1"/>
</dbReference>
<accession>K6ZBY6</accession>
<dbReference type="InterPro" id="IPR005573">
    <property type="entry name" value="Anti-sigma_E_RseA_C"/>
</dbReference>
<evidence type="ECO:0000256" key="4">
    <source>
        <dbReference type="ARBA" id="ARBA00022692"/>
    </source>
</evidence>
<organism evidence="11 12">
    <name type="scientific">Paraglaciecola arctica BSs20135</name>
    <dbReference type="NCBI Taxonomy" id="493475"/>
    <lineage>
        <taxon>Bacteria</taxon>
        <taxon>Pseudomonadati</taxon>
        <taxon>Pseudomonadota</taxon>
        <taxon>Gammaproteobacteria</taxon>
        <taxon>Alteromonadales</taxon>
        <taxon>Alteromonadaceae</taxon>
        <taxon>Paraglaciecola</taxon>
    </lineage>
</organism>
<evidence type="ECO:0000259" key="9">
    <source>
        <dbReference type="Pfam" id="PF03872"/>
    </source>
</evidence>
<keyword evidence="6 7" id="KW-0472">Membrane</keyword>
<comment type="subcellular location">
    <subcellularLocation>
        <location evidence="7">Cell inner membrane</location>
    </subcellularLocation>
    <subcellularLocation>
        <location evidence="1">Cell membrane</location>
        <topology evidence="1">Single-pass membrane protein</topology>
    </subcellularLocation>
</comment>